<keyword evidence="3" id="KW-1185">Reference proteome</keyword>
<keyword evidence="1" id="KW-0472">Membrane</keyword>
<feature type="transmembrane region" description="Helical" evidence="1">
    <location>
        <begin position="40"/>
        <end position="59"/>
    </location>
</feature>
<dbReference type="EMBL" id="AUPL01007409">
    <property type="protein sequence ID" value="ESL05084.1"/>
    <property type="molecule type" value="Genomic_DNA"/>
</dbReference>
<keyword evidence="1" id="KW-1133">Transmembrane helix</keyword>
<evidence type="ECO:0000313" key="3">
    <source>
        <dbReference type="Proteomes" id="UP000031737"/>
    </source>
</evidence>
<evidence type="ECO:0000313" key="2">
    <source>
        <dbReference type="EMBL" id="ESL05084.1"/>
    </source>
</evidence>
<gene>
    <name evidence="2" type="ORF">TRSC58_07310</name>
</gene>
<protein>
    <submittedName>
        <fullName evidence="2">Uncharacterized protein</fullName>
    </submittedName>
</protein>
<reference evidence="2 3" key="1">
    <citation type="submission" date="2013-07" db="EMBL/GenBank/DDBJ databases">
        <authorList>
            <person name="Stoco P.H."/>
            <person name="Wagner G."/>
            <person name="Gerber A."/>
            <person name="Zaha A."/>
            <person name="Thompson C."/>
            <person name="Bartholomeu D.C."/>
            <person name="Luckemeyer D.D."/>
            <person name="Bahia D."/>
            <person name="Loreto E."/>
            <person name="Prestes E.B."/>
            <person name="Lima F.M."/>
            <person name="Rodrigues-Luiz G."/>
            <person name="Vallejo G.A."/>
            <person name="Filho J.F."/>
            <person name="Monteiro K.M."/>
            <person name="Tyler K.M."/>
            <person name="de Almeida L.G."/>
            <person name="Ortiz M.F."/>
            <person name="Siervo M.A."/>
            <person name="de Moraes M.H."/>
            <person name="Cunha O.L."/>
            <person name="Mendonca-Neto R."/>
            <person name="Silva R."/>
            <person name="Teixeira S.M."/>
            <person name="Murta S.M."/>
            <person name="Sincero T.C."/>
            <person name="Mendes T.A."/>
            <person name="Urmenyi T.P."/>
            <person name="Silva V.G."/>
            <person name="da Rocha W.D."/>
            <person name="Andersson B."/>
            <person name="Romanha A.J."/>
            <person name="Steindel M."/>
            <person name="de Vasconcelos A.T."/>
            <person name="Grisard E.C."/>
        </authorList>
    </citation>
    <scope>NUCLEOTIDE SEQUENCE [LARGE SCALE GENOMIC DNA]</scope>
    <source>
        <strain evidence="2 3">SC58</strain>
    </source>
</reference>
<sequence>MKKRACAISFCMRDGESCVTHTRQSKTGKKTKKQKNSRRMRHVSVSSSFTVFLTVLLAFDEAQASIPPFYFSFFSFHFISPCACFVALAYRRVVSLLARLQLPFGPFSHLVCVFLLRMCDSAAGPTVVFVRGADELAINPREGLFPPHLHLCIEQTQTHTGLWKRYTDAHTLPNLFPLTVFAVFLFVYTRLHGVCDGRSLATRSRRQCYQPELG</sequence>
<keyword evidence="1" id="KW-0812">Transmembrane</keyword>
<dbReference type="Proteomes" id="UP000031737">
    <property type="component" value="Unassembled WGS sequence"/>
</dbReference>
<accession>A0A061IS44</accession>
<evidence type="ECO:0000256" key="1">
    <source>
        <dbReference type="SAM" id="Phobius"/>
    </source>
</evidence>
<dbReference type="VEuPathDB" id="TriTrypDB:TRSC58_07310"/>
<dbReference type="AlphaFoldDB" id="A0A061IS44"/>
<feature type="transmembrane region" description="Helical" evidence="1">
    <location>
        <begin position="172"/>
        <end position="191"/>
    </location>
</feature>
<organism evidence="2 3">
    <name type="scientific">Trypanosoma rangeli SC58</name>
    <dbReference type="NCBI Taxonomy" id="429131"/>
    <lineage>
        <taxon>Eukaryota</taxon>
        <taxon>Discoba</taxon>
        <taxon>Euglenozoa</taxon>
        <taxon>Kinetoplastea</taxon>
        <taxon>Metakinetoplastina</taxon>
        <taxon>Trypanosomatida</taxon>
        <taxon>Trypanosomatidae</taxon>
        <taxon>Trypanosoma</taxon>
        <taxon>Herpetosoma</taxon>
    </lineage>
</organism>
<feature type="transmembrane region" description="Helical" evidence="1">
    <location>
        <begin position="71"/>
        <end position="90"/>
    </location>
</feature>
<proteinExistence type="predicted"/>
<name>A0A061IS44_TRYRA</name>
<comment type="caution">
    <text evidence="2">The sequence shown here is derived from an EMBL/GenBank/DDBJ whole genome shotgun (WGS) entry which is preliminary data.</text>
</comment>